<feature type="region of interest" description="Disordered" evidence="1">
    <location>
        <begin position="25"/>
        <end position="47"/>
    </location>
</feature>
<protein>
    <submittedName>
        <fullName evidence="2">Uncharacterized protein</fullName>
    </submittedName>
</protein>
<dbReference type="Gene3D" id="3.10.129.10">
    <property type="entry name" value="Hotdog Thioesterase"/>
    <property type="match status" value="1"/>
</dbReference>
<dbReference type="SUPFAM" id="SSF54637">
    <property type="entry name" value="Thioesterase/thiol ester dehydrase-isomerase"/>
    <property type="match status" value="1"/>
</dbReference>
<dbReference type="Pfam" id="PF13279">
    <property type="entry name" value="4HBT_2"/>
    <property type="match status" value="1"/>
</dbReference>
<dbReference type="Proteomes" id="UP001175261">
    <property type="component" value="Unassembled WGS sequence"/>
</dbReference>
<gene>
    <name evidence="2" type="ORF">NLU13_3710</name>
</gene>
<evidence type="ECO:0000256" key="1">
    <source>
        <dbReference type="SAM" id="MobiDB-lite"/>
    </source>
</evidence>
<evidence type="ECO:0000313" key="2">
    <source>
        <dbReference type="EMBL" id="KAK0390137.1"/>
    </source>
</evidence>
<proteinExistence type="predicted"/>
<dbReference type="PANTHER" id="PTHR31793">
    <property type="entry name" value="4-HYDROXYBENZOYL-COA THIOESTERASE FAMILY MEMBER"/>
    <property type="match status" value="1"/>
</dbReference>
<name>A0AA39LAI2_SARSR</name>
<accession>A0AA39LAI2</accession>
<feature type="compositionally biased region" description="Low complexity" evidence="1">
    <location>
        <begin position="29"/>
        <end position="39"/>
    </location>
</feature>
<keyword evidence="3" id="KW-1185">Reference proteome</keyword>
<dbReference type="PANTHER" id="PTHR31793:SF39">
    <property type="entry name" value="THIOESTERASE_THIOL ESTER DEHYDRASE-ISOMERASE"/>
    <property type="match status" value="1"/>
</dbReference>
<dbReference type="GO" id="GO:0047617">
    <property type="term" value="F:fatty acyl-CoA hydrolase activity"/>
    <property type="evidence" value="ECO:0007669"/>
    <property type="project" value="TreeGrafter"/>
</dbReference>
<dbReference type="EMBL" id="JAPDFR010000002">
    <property type="protein sequence ID" value="KAK0390137.1"/>
    <property type="molecule type" value="Genomic_DNA"/>
</dbReference>
<comment type="caution">
    <text evidence="2">The sequence shown here is derived from an EMBL/GenBank/DDBJ whole genome shotgun (WGS) entry which is preliminary data.</text>
</comment>
<reference evidence="2" key="1">
    <citation type="submission" date="2022-10" db="EMBL/GenBank/DDBJ databases">
        <title>Determination and structural analysis of whole genome sequence of Sarocladium strictum F4-1.</title>
        <authorList>
            <person name="Hu L."/>
            <person name="Jiang Y."/>
        </authorList>
    </citation>
    <scope>NUCLEOTIDE SEQUENCE</scope>
    <source>
        <strain evidence="2">F4-1</strain>
    </source>
</reference>
<dbReference type="AlphaFoldDB" id="A0AA39LAI2"/>
<dbReference type="InterPro" id="IPR050563">
    <property type="entry name" value="4-hydroxybenzoyl-CoA_TE"/>
</dbReference>
<sequence length="241" mass="27369">MFLFYRPVVRSLRAASAAGTQLHARGLHQSSRLQQQSQSTAPAPNPRWVSNLKKELRKVPNHEELLEEVTNSAVELMLGVEGFGHVNNVIYNKWAESGRVNWCYDVAASAPKEHQGLYKDMMSPKGFGLILQEITTSYKFPLTYPDTVLVAHRLSEPMTEESKSMTLEAVIISEHYQRVAARLVERISFYDYKAGKVAVVPPPLLKQMRESTAVLLKTQEESRQRVRDLELRVDKFVKDAS</sequence>
<dbReference type="CDD" id="cd00586">
    <property type="entry name" value="4HBT"/>
    <property type="match status" value="1"/>
</dbReference>
<evidence type="ECO:0000313" key="3">
    <source>
        <dbReference type="Proteomes" id="UP001175261"/>
    </source>
</evidence>
<dbReference type="InterPro" id="IPR029069">
    <property type="entry name" value="HotDog_dom_sf"/>
</dbReference>
<organism evidence="2 3">
    <name type="scientific">Sarocladium strictum</name>
    <name type="common">Black bundle disease fungus</name>
    <name type="synonym">Acremonium strictum</name>
    <dbReference type="NCBI Taxonomy" id="5046"/>
    <lineage>
        <taxon>Eukaryota</taxon>
        <taxon>Fungi</taxon>
        <taxon>Dikarya</taxon>
        <taxon>Ascomycota</taxon>
        <taxon>Pezizomycotina</taxon>
        <taxon>Sordariomycetes</taxon>
        <taxon>Hypocreomycetidae</taxon>
        <taxon>Hypocreales</taxon>
        <taxon>Sarocladiaceae</taxon>
        <taxon>Sarocladium</taxon>
    </lineage>
</organism>